<reference evidence="2 3" key="1">
    <citation type="submission" date="2019-05" db="EMBL/GenBank/DDBJ databases">
        <title>Sporisorium graminicola CBS 10092 draft sequencing and annotation.</title>
        <authorList>
            <person name="Solano-Gonzalez S."/>
            <person name="Caddick M.X."/>
            <person name="Darby A."/>
        </authorList>
    </citation>
    <scope>NUCLEOTIDE SEQUENCE [LARGE SCALE GENOMIC DNA]</scope>
    <source>
        <strain evidence="2 3">CBS 10092</strain>
    </source>
</reference>
<accession>A0A4U7L186</accession>
<dbReference type="RefSeq" id="XP_029742918.1">
    <property type="nucleotide sequence ID" value="XM_029881532.1"/>
</dbReference>
<dbReference type="PANTHER" id="PTHR45348">
    <property type="entry name" value="HYPOTHETICAL OXIDOREDUCTASE (EUROFUNG)"/>
    <property type="match status" value="1"/>
</dbReference>
<dbReference type="Proteomes" id="UP000306050">
    <property type="component" value="Chromosome SGRAM_1"/>
</dbReference>
<dbReference type="InterPro" id="IPR013149">
    <property type="entry name" value="ADH-like_C"/>
</dbReference>
<dbReference type="SMART" id="SM00829">
    <property type="entry name" value="PKS_ER"/>
    <property type="match status" value="1"/>
</dbReference>
<dbReference type="InterPro" id="IPR047122">
    <property type="entry name" value="Trans-enoyl_RdTase-like"/>
</dbReference>
<name>A0A4U7L186_9BASI</name>
<dbReference type="GO" id="GO:0016651">
    <property type="term" value="F:oxidoreductase activity, acting on NAD(P)H"/>
    <property type="evidence" value="ECO:0007669"/>
    <property type="project" value="InterPro"/>
</dbReference>
<protein>
    <recommendedName>
        <fullName evidence="1">Enoyl reductase (ER) domain-containing protein</fullName>
    </recommendedName>
</protein>
<organism evidence="2 3">
    <name type="scientific">Sporisorium graminicola</name>
    <dbReference type="NCBI Taxonomy" id="280036"/>
    <lineage>
        <taxon>Eukaryota</taxon>
        <taxon>Fungi</taxon>
        <taxon>Dikarya</taxon>
        <taxon>Basidiomycota</taxon>
        <taxon>Ustilaginomycotina</taxon>
        <taxon>Ustilaginomycetes</taxon>
        <taxon>Ustilaginales</taxon>
        <taxon>Ustilaginaceae</taxon>
        <taxon>Sporisorium</taxon>
    </lineage>
</organism>
<dbReference type="SUPFAM" id="SSF50129">
    <property type="entry name" value="GroES-like"/>
    <property type="match status" value="1"/>
</dbReference>
<dbReference type="GeneID" id="40723826"/>
<keyword evidence="3" id="KW-1185">Reference proteome</keyword>
<evidence type="ECO:0000259" key="1">
    <source>
        <dbReference type="SMART" id="SM00829"/>
    </source>
</evidence>
<dbReference type="KEGG" id="sgra:EX895_000931"/>
<dbReference type="Pfam" id="PF00107">
    <property type="entry name" value="ADH_zinc_N"/>
    <property type="match status" value="1"/>
</dbReference>
<dbReference type="Gene3D" id="3.40.50.720">
    <property type="entry name" value="NAD(P)-binding Rossmann-like Domain"/>
    <property type="match status" value="1"/>
</dbReference>
<sequence>MALPSSFKAAVLPEAGAQHTVADRSLAPLAPDEIAVKVTATAINPVDWKIRDYRFLLTEFPAVLGVEAAGEVIAVGSSVTTHAVGERVSFQGTAGNYDSSTFQQYAKVPAKLAAKTPKNVSDEQAATFWGGGFAVATGLYHNTGLSLAAPWDKDGTSAGKGKTAIILGGSSSVGQYVIQFAKLSGFDHIITSSSPSHFDYLKALGADIVLDRSVATSASDFTSHIPANSPADWVYDSIASPSTQLLAVEILQSLQGGKAILVLPADEKASAQSEVQGKPKVEVISIRSFGSAPEYRYVSEPLASHLGGENGYIATGKISLNRVHLIEGGLKNIEQALKANKDGVSGVKVVIRPNEA</sequence>
<dbReference type="CDD" id="cd08249">
    <property type="entry name" value="enoyl_reductase_like"/>
    <property type="match status" value="1"/>
</dbReference>
<proteinExistence type="predicted"/>
<dbReference type="Pfam" id="PF08240">
    <property type="entry name" value="ADH_N"/>
    <property type="match status" value="1"/>
</dbReference>
<dbReference type="InterPro" id="IPR011032">
    <property type="entry name" value="GroES-like_sf"/>
</dbReference>
<dbReference type="EMBL" id="SRRM01000002">
    <property type="protein sequence ID" value="TKY90933.1"/>
    <property type="molecule type" value="Genomic_DNA"/>
</dbReference>
<feature type="domain" description="Enoyl reductase (ER)" evidence="1">
    <location>
        <begin position="16"/>
        <end position="320"/>
    </location>
</feature>
<evidence type="ECO:0000313" key="2">
    <source>
        <dbReference type="EMBL" id="TKY90933.1"/>
    </source>
</evidence>
<dbReference type="SUPFAM" id="SSF51735">
    <property type="entry name" value="NAD(P)-binding Rossmann-fold domains"/>
    <property type="match status" value="1"/>
</dbReference>
<dbReference type="OrthoDB" id="3233595at2759"/>
<gene>
    <name evidence="2" type="ORF">EX895_000931</name>
</gene>
<evidence type="ECO:0000313" key="3">
    <source>
        <dbReference type="Proteomes" id="UP000306050"/>
    </source>
</evidence>
<dbReference type="Gene3D" id="3.90.180.10">
    <property type="entry name" value="Medium-chain alcohol dehydrogenases, catalytic domain"/>
    <property type="match status" value="1"/>
</dbReference>
<comment type="caution">
    <text evidence="2">The sequence shown here is derived from an EMBL/GenBank/DDBJ whole genome shotgun (WGS) entry which is preliminary data.</text>
</comment>
<dbReference type="InterPro" id="IPR020843">
    <property type="entry name" value="ER"/>
</dbReference>
<dbReference type="PANTHER" id="PTHR45348:SF2">
    <property type="entry name" value="ZINC-TYPE ALCOHOL DEHYDROGENASE-LIKE PROTEIN C2E1P3.01"/>
    <property type="match status" value="1"/>
</dbReference>
<dbReference type="AlphaFoldDB" id="A0A4U7L186"/>
<dbReference type="InterPro" id="IPR036291">
    <property type="entry name" value="NAD(P)-bd_dom_sf"/>
</dbReference>
<dbReference type="InterPro" id="IPR013154">
    <property type="entry name" value="ADH-like_N"/>
</dbReference>